<evidence type="ECO:0000313" key="3">
    <source>
        <dbReference type="Proteomes" id="UP000323386"/>
    </source>
</evidence>
<dbReference type="Proteomes" id="UP000323386">
    <property type="component" value="Unassembled WGS sequence"/>
</dbReference>
<feature type="compositionally biased region" description="Polar residues" evidence="1">
    <location>
        <begin position="1"/>
        <end position="10"/>
    </location>
</feature>
<protein>
    <submittedName>
        <fullName evidence="2">Uncharacterized protein</fullName>
    </submittedName>
</protein>
<organism evidence="2 3">
    <name type="scientific">Pseudozyma flocculosa</name>
    <dbReference type="NCBI Taxonomy" id="84751"/>
    <lineage>
        <taxon>Eukaryota</taxon>
        <taxon>Fungi</taxon>
        <taxon>Dikarya</taxon>
        <taxon>Basidiomycota</taxon>
        <taxon>Ustilaginomycotina</taxon>
        <taxon>Ustilaginomycetes</taxon>
        <taxon>Ustilaginales</taxon>
        <taxon>Ustilaginaceae</taxon>
        <taxon>Pseudozyma</taxon>
    </lineage>
</organism>
<sequence length="340" mass="37024">MPPSAPQSATLKGGPSTMRHPKPSPVSVLILFLMVVTVLLEAATGTGSGLLDDLPQTFEGLDLLHQRLEWLEYATPAMLRDEAEPAVQQEPLHAVTQRRPDFGSIDEPGSAGTASPQEPVAASSHTDAASRPPTHGEASTGVSEPATQRTAVEELDIPRGSGLAFGSDELAAIVVRDIEERVRELTPPGGSRREPVVRMHQIPAGKRPSERVKMAAHNIFIFQAQRRAKSRLLEDIIIPGRCRISFSYIFGQERDSPSFLFDTVAFPYRGSGMGKTYIGILEIQNPPPQIETVGFHPTLISRLQALERKNMALEEGAGVLTRSDARRGRPGRRRKVARTA</sequence>
<feature type="region of interest" description="Disordered" evidence="1">
    <location>
        <begin position="99"/>
        <end position="148"/>
    </location>
</feature>
<feature type="region of interest" description="Disordered" evidence="1">
    <location>
        <begin position="1"/>
        <end position="20"/>
    </location>
</feature>
<evidence type="ECO:0000256" key="1">
    <source>
        <dbReference type="SAM" id="MobiDB-lite"/>
    </source>
</evidence>
<gene>
    <name evidence="2" type="ORF">PSFLO_03547</name>
</gene>
<reference evidence="2 3" key="1">
    <citation type="submission" date="2018-03" db="EMBL/GenBank/DDBJ databases">
        <authorList>
            <person name="Guldener U."/>
        </authorList>
    </citation>
    <scope>NUCLEOTIDE SEQUENCE [LARGE SCALE GENOMIC DNA]</scope>
    <source>
        <strain evidence="2 3">DAOM196992</strain>
    </source>
</reference>
<proteinExistence type="predicted"/>
<keyword evidence="3" id="KW-1185">Reference proteome</keyword>
<name>A0A5C3F1X7_9BASI</name>
<dbReference type="AlphaFoldDB" id="A0A5C3F1X7"/>
<dbReference type="EMBL" id="OOIP01000009">
    <property type="protein sequence ID" value="SPO38070.1"/>
    <property type="molecule type" value="Genomic_DNA"/>
</dbReference>
<accession>A0A5C3F1X7</accession>
<evidence type="ECO:0000313" key="2">
    <source>
        <dbReference type="EMBL" id="SPO38070.1"/>
    </source>
</evidence>